<keyword evidence="2" id="KW-1185">Reference proteome</keyword>
<dbReference type="EMBL" id="UZAF01016156">
    <property type="protein sequence ID" value="VDO21953.1"/>
    <property type="molecule type" value="Genomic_DNA"/>
</dbReference>
<gene>
    <name evidence="1" type="ORF">HPLM_LOCUS3908</name>
</gene>
<name>A0A0N4W2G7_HAEPC</name>
<reference evidence="1 2" key="2">
    <citation type="submission" date="2018-11" db="EMBL/GenBank/DDBJ databases">
        <authorList>
            <consortium name="Pathogen Informatics"/>
        </authorList>
    </citation>
    <scope>NUCLEOTIDE SEQUENCE [LARGE SCALE GENOMIC DNA]</scope>
    <source>
        <strain evidence="1 2">MHpl1</strain>
    </source>
</reference>
<proteinExistence type="predicted"/>
<evidence type="ECO:0000313" key="3">
    <source>
        <dbReference type="WBParaSite" id="HPLM_0000391601-mRNA-1"/>
    </source>
</evidence>
<evidence type="ECO:0000313" key="2">
    <source>
        <dbReference type="Proteomes" id="UP000268014"/>
    </source>
</evidence>
<organism evidence="3">
    <name type="scientific">Haemonchus placei</name>
    <name type="common">Barber's pole worm</name>
    <dbReference type="NCBI Taxonomy" id="6290"/>
    <lineage>
        <taxon>Eukaryota</taxon>
        <taxon>Metazoa</taxon>
        <taxon>Ecdysozoa</taxon>
        <taxon>Nematoda</taxon>
        <taxon>Chromadorea</taxon>
        <taxon>Rhabditida</taxon>
        <taxon>Rhabditina</taxon>
        <taxon>Rhabditomorpha</taxon>
        <taxon>Strongyloidea</taxon>
        <taxon>Trichostrongylidae</taxon>
        <taxon>Haemonchus</taxon>
    </lineage>
</organism>
<protein>
    <submittedName>
        <fullName evidence="1 3">Uncharacterized protein</fullName>
    </submittedName>
</protein>
<dbReference type="Proteomes" id="UP000268014">
    <property type="component" value="Unassembled WGS sequence"/>
</dbReference>
<evidence type="ECO:0000313" key="1">
    <source>
        <dbReference type="EMBL" id="VDO21953.1"/>
    </source>
</evidence>
<sequence>MKYASVKGQNYYLTGNQITNNDHSVIEICFPRIVVYWCPFRLFHVEFVDDLISYPDPSLCATIDRIICINFHYGSIFRLHNGDTWNEWRFIIHSREVVSCTGFRQFYFLACHLFQIRSGEPSVRDGVFIYSFFIGKEICYIYAKSIIVQTRIVNLFQDSMFRYAIGFFHSSK</sequence>
<dbReference type="AlphaFoldDB" id="A0A0N4W2G7"/>
<dbReference type="WBParaSite" id="HPLM_0000391601-mRNA-1">
    <property type="protein sequence ID" value="HPLM_0000391601-mRNA-1"/>
    <property type="gene ID" value="HPLM_0000391601"/>
</dbReference>
<reference evidence="3" key="1">
    <citation type="submission" date="2017-02" db="UniProtKB">
        <authorList>
            <consortium name="WormBaseParasite"/>
        </authorList>
    </citation>
    <scope>IDENTIFICATION</scope>
</reference>
<accession>A0A0N4W2G7</accession>